<evidence type="ECO:0000313" key="1">
    <source>
        <dbReference type="EMBL" id="KAF4355886.1"/>
    </source>
</evidence>
<dbReference type="PANTHER" id="PTHR33710">
    <property type="entry name" value="BNAC02G09200D PROTEIN"/>
    <property type="match status" value="1"/>
</dbReference>
<dbReference type="InterPro" id="IPR036691">
    <property type="entry name" value="Endo/exonu/phosph_ase_sf"/>
</dbReference>
<gene>
    <name evidence="1" type="ORF">G4B88_018837</name>
</gene>
<accession>A0A7J6EC04</accession>
<evidence type="ECO:0000313" key="2">
    <source>
        <dbReference type="Proteomes" id="UP000583929"/>
    </source>
</evidence>
<dbReference type="EMBL" id="JAATIQ010000439">
    <property type="protein sequence ID" value="KAF4355886.1"/>
    <property type="molecule type" value="Genomic_DNA"/>
</dbReference>
<dbReference type="PANTHER" id="PTHR33710:SF77">
    <property type="entry name" value="DNASE I-LIKE SUPERFAMILY PROTEIN"/>
    <property type="match status" value="1"/>
</dbReference>
<name>A0A7J6EC04_CANSA</name>
<proteinExistence type="predicted"/>
<dbReference type="SUPFAM" id="SSF56219">
    <property type="entry name" value="DNase I-like"/>
    <property type="match status" value="1"/>
</dbReference>
<comment type="caution">
    <text evidence="1">The sequence shown here is derived from an EMBL/GenBank/DDBJ whole genome shotgun (WGS) entry which is preliminary data.</text>
</comment>
<organism evidence="1 2">
    <name type="scientific">Cannabis sativa</name>
    <name type="common">Hemp</name>
    <name type="synonym">Marijuana</name>
    <dbReference type="NCBI Taxonomy" id="3483"/>
    <lineage>
        <taxon>Eukaryota</taxon>
        <taxon>Viridiplantae</taxon>
        <taxon>Streptophyta</taxon>
        <taxon>Embryophyta</taxon>
        <taxon>Tracheophyta</taxon>
        <taxon>Spermatophyta</taxon>
        <taxon>Magnoliopsida</taxon>
        <taxon>eudicotyledons</taxon>
        <taxon>Gunneridae</taxon>
        <taxon>Pentapetalae</taxon>
        <taxon>rosids</taxon>
        <taxon>fabids</taxon>
        <taxon>Rosales</taxon>
        <taxon>Cannabaceae</taxon>
        <taxon>Cannabis</taxon>
    </lineage>
</organism>
<dbReference type="Proteomes" id="UP000583929">
    <property type="component" value="Unassembled WGS sequence"/>
</dbReference>
<sequence length="171" mass="19665">MIQRVGLIDLGFQGPRFTWAKGGGTSNPGGAMKRAQLDTGLASPDWRILFPNAVINHLSATGSDHRPLLLDTLGGANCKSRLFKYENMWARDPRSFWIVKEAWAKRQHSNPMLNFFRKVKATTKKLQQWNKLQFQNVHLGQDNRLVPKNQQFISLRECLEGNLKPFRNYWA</sequence>
<protein>
    <submittedName>
        <fullName evidence="1">Uncharacterized protein</fullName>
    </submittedName>
</protein>
<reference evidence="1 2" key="1">
    <citation type="journal article" date="2020" name="bioRxiv">
        <title>Sequence and annotation of 42 cannabis genomes reveals extensive copy number variation in cannabinoid synthesis and pathogen resistance genes.</title>
        <authorList>
            <person name="Mckernan K.J."/>
            <person name="Helbert Y."/>
            <person name="Kane L.T."/>
            <person name="Ebling H."/>
            <person name="Zhang L."/>
            <person name="Liu B."/>
            <person name="Eaton Z."/>
            <person name="Mclaughlin S."/>
            <person name="Kingan S."/>
            <person name="Baybayan P."/>
            <person name="Concepcion G."/>
            <person name="Jordan M."/>
            <person name="Riva A."/>
            <person name="Barbazuk W."/>
            <person name="Harkins T."/>
        </authorList>
    </citation>
    <scope>NUCLEOTIDE SEQUENCE [LARGE SCALE GENOMIC DNA]</scope>
    <source>
        <strain evidence="2">cv. Jamaican Lion 4</strain>
        <tissue evidence="1">Leaf</tissue>
    </source>
</reference>
<dbReference type="AlphaFoldDB" id="A0A7J6EC04"/>
<keyword evidence="2" id="KW-1185">Reference proteome</keyword>